<dbReference type="EMBL" id="FNFU01000007">
    <property type="protein sequence ID" value="SDK54301.1"/>
    <property type="molecule type" value="Genomic_DNA"/>
</dbReference>
<dbReference type="RefSeq" id="WP_092323212.1">
    <property type="nucleotide sequence ID" value="NZ_FNFU01000007.1"/>
</dbReference>
<sequence length="296" mass="33297">MSWAEYFRDNRVQIAETAALNSAGATWRALRGAVDAGHLIRVRRGHYALPDTDVHILEAVRVGGRLTCVSAAADVGVFAFDSRLAHVQIDPTGSRLRTPHDRFQLLTDQNRHGVELHWNVLLQPDDGSEYRVGLIDALVQILRCQEPRFALASLDSALHQRLMPPTALSVIFAAVPREILYLRRLVDARSEAGQETVLRFIVGQAGYEFEIQVRIDGVGRIDMIVEGCIAVEADSRQFHDGWDAHARDRTRDCELAMLGYLPLRVLYRDIMFHPERVLAAIAGLLDASRHYRRTFA</sequence>
<accession>A0A1G9CRH4</accession>
<dbReference type="STRING" id="386301.SAMN05216282_107144"/>
<evidence type="ECO:0000313" key="1">
    <source>
        <dbReference type="EMBL" id="SDK54301.1"/>
    </source>
</evidence>
<gene>
    <name evidence="1" type="ORF">SAMN05216282_107144</name>
</gene>
<dbReference type="AlphaFoldDB" id="A0A1G9CRH4"/>
<reference evidence="1 2" key="1">
    <citation type="submission" date="2016-10" db="EMBL/GenBank/DDBJ databases">
        <authorList>
            <person name="de Groot N.N."/>
        </authorList>
    </citation>
    <scope>NUCLEOTIDE SEQUENCE [LARGE SCALE GENOMIC DNA]</scope>
    <source>
        <strain evidence="1 2">CGMCC 1.5382</strain>
    </source>
</reference>
<name>A0A1G9CRH4_9MICO</name>
<proteinExistence type="predicted"/>
<organism evidence="1 2">
    <name type="scientific">Cryobacterium psychrotolerans</name>
    <dbReference type="NCBI Taxonomy" id="386301"/>
    <lineage>
        <taxon>Bacteria</taxon>
        <taxon>Bacillati</taxon>
        <taxon>Actinomycetota</taxon>
        <taxon>Actinomycetes</taxon>
        <taxon>Micrococcales</taxon>
        <taxon>Microbacteriaceae</taxon>
        <taxon>Cryobacterium</taxon>
    </lineage>
</organism>
<keyword evidence="2" id="KW-1185">Reference proteome</keyword>
<dbReference type="Gene3D" id="3.40.960.10">
    <property type="entry name" value="VSR Endonuclease"/>
    <property type="match status" value="1"/>
</dbReference>
<protein>
    <recommendedName>
        <fullName evidence="3">DUF559 domain-containing protein</fullName>
    </recommendedName>
</protein>
<evidence type="ECO:0008006" key="3">
    <source>
        <dbReference type="Google" id="ProtNLM"/>
    </source>
</evidence>
<evidence type="ECO:0000313" key="2">
    <source>
        <dbReference type="Proteomes" id="UP000198701"/>
    </source>
</evidence>
<dbReference type="OrthoDB" id="2594539at2"/>
<dbReference type="Proteomes" id="UP000198701">
    <property type="component" value="Unassembled WGS sequence"/>
</dbReference>